<evidence type="ECO:0000313" key="1">
    <source>
        <dbReference type="EMBL" id="GAT63489.1"/>
    </source>
</evidence>
<protein>
    <submittedName>
        <fullName evidence="1">Uncharacterized protein</fullName>
    </submittedName>
</protein>
<accession>A0A161LVW7</accession>
<comment type="caution">
    <text evidence="1">The sequence shown here is derived from an EMBL/GenBank/DDBJ whole genome shotgun (WGS) entry which is preliminary data.</text>
</comment>
<proteinExistence type="predicted"/>
<gene>
    <name evidence="1" type="ORF">PJIAN_427</name>
</gene>
<name>A0A161LVW7_9BACT</name>
<organism evidence="1 2">
    <name type="scientific">Paludibacter jiangxiensis</name>
    <dbReference type="NCBI Taxonomy" id="681398"/>
    <lineage>
        <taxon>Bacteria</taxon>
        <taxon>Pseudomonadati</taxon>
        <taxon>Bacteroidota</taxon>
        <taxon>Bacteroidia</taxon>
        <taxon>Bacteroidales</taxon>
        <taxon>Paludibacteraceae</taxon>
        <taxon>Paludibacter</taxon>
    </lineage>
</organism>
<dbReference type="Proteomes" id="UP000076586">
    <property type="component" value="Unassembled WGS sequence"/>
</dbReference>
<reference evidence="2" key="1">
    <citation type="submission" date="2016-04" db="EMBL/GenBank/DDBJ databases">
        <title>Draft genome sequence of Paludibacter jiangxiensis strain NM7.</title>
        <authorList>
            <person name="Qiu Y."/>
            <person name="Matsuura N."/>
            <person name="Ohashi A."/>
            <person name="Tourlousse M.D."/>
            <person name="Sekiguchi Y."/>
        </authorList>
    </citation>
    <scope>NUCLEOTIDE SEQUENCE [LARGE SCALE GENOMIC DNA]</scope>
    <source>
        <strain evidence="2">NM7</strain>
    </source>
</reference>
<reference evidence="2" key="2">
    <citation type="journal article" date="2017" name="Genome Announc.">
        <title>Draft genome sequence of Paludibacter jiangxiensis NM7(T), a propionate-producing fermentative bacterium.</title>
        <authorList>
            <person name="Qiu Y.-L."/>
            <person name="Tourlousse D.M."/>
            <person name="Matsuura N."/>
            <person name="Ohashi A."/>
            <person name="Sekiguchi Y."/>
        </authorList>
    </citation>
    <scope>NUCLEOTIDE SEQUENCE [LARGE SCALE GENOMIC DNA]</scope>
    <source>
        <strain evidence="2">NM7</strain>
    </source>
</reference>
<keyword evidence="2" id="KW-1185">Reference proteome</keyword>
<evidence type="ECO:0000313" key="2">
    <source>
        <dbReference type="Proteomes" id="UP000076586"/>
    </source>
</evidence>
<sequence length="92" mass="10308">MLTKWQYRTPSLTAKDLARGFHPYNPDLLFVLKQKVSKKLKAMPASLKKLAFGSGNHPNLFPPFVGNFEQGRFCPLPFLFFGSPGKAVPNLT</sequence>
<dbReference type="EMBL" id="BDCR01000004">
    <property type="protein sequence ID" value="GAT63489.1"/>
    <property type="molecule type" value="Genomic_DNA"/>
</dbReference>
<dbReference type="AlphaFoldDB" id="A0A161LVW7"/>